<proteinExistence type="predicted"/>
<dbReference type="STRING" id="1321606.SAMD00020551_2449"/>
<feature type="domain" description="Molybdopterin cofactor biosynthesis MoaD-related C-terminal" evidence="1">
    <location>
        <begin position="6"/>
        <end position="90"/>
    </location>
</feature>
<dbReference type="OrthoDB" id="2468967at2"/>
<organism evidence="2 3">
    <name type="scientific">Mesobacillus selenatarsenatis (strain DSM 18680 / JCM 14380 / FERM P-15431 / SF-1)</name>
    <dbReference type="NCBI Taxonomy" id="1321606"/>
    <lineage>
        <taxon>Bacteria</taxon>
        <taxon>Bacillati</taxon>
        <taxon>Bacillota</taxon>
        <taxon>Bacilli</taxon>
        <taxon>Bacillales</taxon>
        <taxon>Bacillaceae</taxon>
        <taxon>Mesobacillus</taxon>
    </lineage>
</organism>
<evidence type="ECO:0000313" key="3">
    <source>
        <dbReference type="Proteomes" id="UP000031014"/>
    </source>
</evidence>
<evidence type="ECO:0000259" key="1">
    <source>
        <dbReference type="Pfam" id="PF09189"/>
    </source>
</evidence>
<dbReference type="InterPro" id="IPR036473">
    <property type="entry name" value="Mopterin_CF_MoaD-rel_C_sf"/>
</dbReference>
<dbReference type="Proteomes" id="UP000031014">
    <property type="component" value="Unassembled WGS sequence"/>
</dbReference>
<keyword evidence="3" id="KW-1185">Reference proteome</keyword>
<protein>
    <recommendedName>
        <fullName evidence="1">Molybdopterin cofactor biosynthesis MoaD-related C-terminal domain-containing protein</fullName>
    </recommendedName>
</protein>
<gene>
    <name evidence="2" type="ORF">SAMD00020551_2449</name>
</gene>
<sequence length="90" mass="10411">MVDRILEFRGINREHLGMYFEELGGTLVTDSFPFVYEAAGWKAEILSEDELAFTKTFIVNAVHIRFAAESMEELEQLIKNYRYKTTRVGG</sequence>
<accession>A0A0A8X2T7</accession>
<reference evidence="2 3" key="1">
    <citation type="submission" date="2013-06" db="EMBL/GenBank/DDBJ databases">
        <title>Whole genome shotgun sequence of Bacillus selenatarsenatis SF-1.</title>
        <authorList>
            <person name="Kuroda M."/>
            <person name="Sei K."/>
            <person name="Yamashita M."/>
            <person name="Ike M."/>
        </authorList>
    </citation>
    <scope>NUCLEOTIDE SEQUENCE [LARGE SCALE GENOMIC DNA]</scope>
    <source>
        <strain evidence="2 3">SF-1</strain>
    </source>
</reference>
<dbReference type="RefSeq" id="WP_041966063.1">
    <property type="nucleotide sequence ID" value="NZ_BASE01000054.1"/>
</dbReference>
<dbReference type="Pfam" id="PF09189">
    <property type="entry name" value="MoaD_arch"/>
    <property type="match status" value="1"/>
</dbReference>
<dbReference type="InterPro" id="IPR015272">
    <property type="entry name" value="MoadD_C"/>
</dbReference>
<dbReference type="EMBL" id="BASE01000054">
    <property type="protein sequence ID" value="GAM14300.1"/>
    <property type="molecule type" value="Genomic_DNA"/>
</dbReference>
<dbReference type="AlphaFoldDB" id="A0A0A8X2T7"/>
<comment type="caution">
    <text evidence="2">The sequence shown here is derived from an EMBL/GenBank/DDBJ whole genome shotgun (WGS) entry which is preliminary data.</text>
</comment>
<name>A0A0A8X2T7_MESS1</name>
<evidence type="ECO:0000313" key="2">
    <source>
        <dbReference type="EMBL" id="GAM14300.1"/>
    </source>
</evidence>
<dbReference type="Gene3D" id="3.30.1370.80">
    <property type="entry name" value="Molybdopterin cofactor biosynthesis MoaD-related, C-terminal domain"/>
    <property type="match status" value="1"/>
</dbReference>